<keyword evidence="4" id="KW-1185">Reference proteome</keyword>
<feature type="region of interest" description="Disordered" evidence="1">
    <location>
        <begin position="1298"/>
        <end position="1344"/>
    </location>
</feature>
<dbReference type="InterPro" id="IPR011989">
    <property type="entry name" value="ARM-like"/>
</dbReference>
<dbReference type="InterPro" id="IPR024395">
    <property type="entry name" value="CLASP_N_dom"/>
</dbReference>
<evidence type="ECO:0000256" key="1">
    <source>
        <dbReference type="SAM" id="MobiDB-lite"/>
    </source>
</evidence>
<evidence type="ECO:0000313" key="4">
    <source>
        <dbReference type="Proteomes" id="UP000275267"/>
    </source>
</evidence>
<protein>
    <submittedName>
        <fullName evidence="3">CLIP-associated protein-like</fullName>
    </submittedName>
</protein>
<dbReference type="EMBL" id="PQIB02000007">
    <property type="protein sequence ID" value="RLN09900.1"/>
    <property type="molecule type" value="Genomic_DNA"/>
</dbReference>
<dbReference type="STRING" id="4540.A0A3L6RWT3"/>
<dbReference type="Proteomes" id="UP000275267">
    <property type="component" value="Unassembled WGS sequence"/>
</dbReference>
<feature type="compositionally biased region" description="Basic and acidic residues" evidence="1">
    <location>
        <begin position="1321"/>
        <end position="1330"/>
    </location>
</feature>
<name>A0A3L6RWT3_PANMI</name>
<feature type="region of interest" description="Disordered" evidence="1">
    <location>
        <begin position="1595"/>
        <end position="1614"/>
    </location>
</feature>
<dbReference type="Pfam" id="PF12348">
    <property type="entry name" value="CLASP_N"/>
    <property type="match status" value="1"/>
</dbReference>
<dbReference type="PANTHER" id="PTHR46634:SF1">
    <property type="entry name" value="OS02G0816400 PROTEIN"/>
    <property type="match status" value="1"/>
</dbReference>
<evidence type="ECO:0000259" key="2">
    <source>
        <dbReference type="SMART" id="SM01349"/>
    </source>
</evidence>
<dbReference type="Pfam" id="PF14309">
    <property type="entry name" value="DUF4378"/>
    <property type="match status" value="1"/>
</dbReference>
<feature type="region of interest" description="Disordered" evidence="1">
    <location>
        <begin position="1408"/>
        <end position="1445"/>
    </location>
</feature>
<dbReference type="OrthoDB" id="1932693at2759"/>
<organism evidence="3 4">
    <name type="scientific">Panicum miliaceum</name>
    <name type="common">Proso millet</name>
    <name type="synonym">Broomcorn millet</name>
    <dbReference type="NCBI Taxonomy" id="4540"/>
    <lineage>
        <taxon>Eukaryota</taxon>
        <taxon>Viridiplantae</taxon>
        <taxon>Streptophyta</taxon>
        <taxon>Embryophyta</taxon>
        <taxon>Tracheophyta</taxon>
        <taxon>Spermatophyta</taxon>
        <taxon>Magnoliopsida</taxon>
        <taxon>Liliopsida</taxon>
        <taxon>Poales</taxon>
        <taxon>Poaceae</taxon>
        <taxon>PACMAD clade</taxon>
        <taxon>Panicoideae</taxon>
        <taxon>Panicodae</taxon>
        <taxon>Paniceae</taxon>
        <taxon>Panicinae</taxon>
        <taxon>Panicum</taxon>
        <taxon>Panicum sect. Panicum</taxon>
    </lineage>
</organism>
<gene>
    <name evidence="3" type="ORF">C2845_PM11G21940</name>
</gene>
<feature type="region of interest" description="Disordered" evidence="1">
    <location>
        <begin position="1829"/>
        <end position="1851"/>
    </location>
</feature>
<dbReference type="Pfam" id="PF21040">
    <property type="entry name" value="CEP104-like_TOG"/>
    <property type="match status" value="1"/>
</dbReference>
<sequence length="2168" mass="242264">MASSAAVARLRELELAPAPGAGLDGPGAAALAECCAELLRPGGGNAEAVREALEALCAAGGGDAMRRHADGLAPLVVARLGDGDAAVREAARRFLVLLMEMKEMNARTESTQPNSCMSDSDDQHLHSTTIKMESYSPVRKGSKEKITTRDISLLAGEGDITKKLVEPIKVFSEKDLLREIEKVVSTLQPHNEWSIRITAMQRVEGLVLGGAADYSAFPMLLKQLVTPLITQLLDRRSSVVKQACHLLNFLSKELLRDFEPYAELLIPVLLKNVVITILVIAESADNCIKEMLRNCKVARILPRIIEFAKNDRSAVLRARCCEYAILMLEYWVDTPEIQRSADLYEDLIKCCIEDATSELFSNFKVRSSARACYRMFSGIWPERSRQLYSSFELSRQKMINDEDAETHQRHLPPVESVKLRQPQPSSCTPAVTDKVVKVDSGTSFAFGDLQPSQILCLEYDDMTSKCQDQGSTDDTSAIGSSFEDKITLRKEEITNRDTDKCDSDNSAGFNSSSCDLPSGTLVATGAPSEMPLTDAAVVTIVQDKAECVPNAEQITSHQVQGPEDPSLLTSISPAVSLRGSGNLLKQNPIEVSSDAGSGGKLGPQQDRKHCFGTPKKSAVSKEPHNSYTPNFRRPLLSKQMTNWFYASTKSDLDEKKLILGEMISNMDVPSSLTEALSLGLNPRSDWMMKVYAFDFLRRCLLERGPKGIQEVAQNFEKVMRLVCRYLDDPHHKVAQAAISSLAEIMPAFKKPFEHYLDKTLPHIFSRLNDPKESIKKQCLAILKLASELYFIDSLLPALLRSLDEQKSPKSKLAVLEFANASFVKCTINSERYSSSSFLKPWFGKLALLFKDKSKKLKEVAVVGFSSIYSHYDPTSMLSFLVSLSMEEQKRLRRAMKQLIPTIESDLEEFLQQRRHKQKASSFDIFTAKSPLHPASQSAESPMHPAYRSAKSPLHPTYQYAKSPLHPTYQSAKSPMHPAHPSNSVKTDDCFSYALQCLPNTSLEVQECHIERVHFESSNEYYSHKAEMMDKSSTMRLRNGLQRRIDFSMISDNRIQNASGDSQNMKVFDKPNASELSMNIRNDEVTGNDYQDHKEAVRQLEEVLEMNGHRVPTKNLHQMSSSLLEMLDDPDVPTRELALSLLVEILEKHRKAMESCLEILIVKLLHATKDAALKVVNQAHICLTTVVTQFDPLRCLGAISSQLACQDEKILIISINSLSKLVNRLSQENLMAHLSTFLPALLDAFENHSPYVRKDRRHKTKQDLQVLAPFPGCLGRMINMFDLSNGVVATKMLTEKAYRDVSPAGRDRSNTFKMAINPPAQTEDKQRDSQARRSSPTKRSGGTPVKMLMEQDMWKEGVPDEEPLNVVARLMGLHDAPVQQSNFVLGSQLDKEYQSGGFEENYRNIKAKKESKCHQNRKAGPRHQHPWSGFGDQPSRINSSQSRLQRNEPCCENKMSLVREKFAEAKRLATDEKLLHSKEFQDALQFLSSNRDLFLEFLDEPNPLLSSNRYEFQPAAPPSEVKQITILKPSEPTKRRGSVLVGRQLFSDGDESECNRYRRHQSLDVSPANSNLSEPTKIVVLKPGLANSHDARIVRSPLSSAEESEDDSMMTVDETVSSRRLAKEITWQMRMRLKDKQDEESMLSCEYPDFYIGDDSFSKSEVEIAKEMSGETSEDLEFGTPTSGRSWDFLSRSGSPYSASCSSQTSHRREPSVVREGKKKILERWSMVSSTVSSEEEMEGRRSTGTLGDMLTIPKVKVQEEIEGETLESQASELEAEEPFSCLPRSRSLPVSLSGIESNCVASGTQVAQKERIRKSSSFREKFSSLFSKNKKSTREKVDPPASNRLQHGGAVTNGDVREGWNHLVLDNCQKQNICLNTDEKNTMQGLVTSSCHTNGTANIPSKDISSMSSLSARGIIGDPQDQPSPVSVLDGPFISDNNRRLLYSSENFIASSPQALSRSPLIGSFSRSLSWEDPPLEVMSPNSLRLSRLFSKADEDLDSLTFIQKLVHSCSMDREGCLLAEPLDPKLLEKFSDYQEEGVKLGTKRSKQRLLFDAVNEALTELASMAELAAYPWGRSCSLEQRDCKNGSSNSAAEEIWRVIRNWSILEKYPPGEAIERNILLEMILKREVAEAASADTTRLEIFELNATVCAMVLEDLVEETLLDLTNN</sequence>
<proteinExistence type="predicted"/>
<evidence type="ECO:0000313" key="3">
    <source>
        <dbReference type="EMBL" id="RLN09900.1"/>
    </source>
</evidence>
<dbReference type="SMART" id="SM01349">
    <property type="entry name" value="TOG"/>
    <property type="match status" value="2"/>
</dbReference>
<accession>A0A3L6RWT3</accession>
<dbReference type="Gene3D" id="1.25.10.10">
    <property type="entry name" value="Leucine-rich Repeat Variant"/>
    <property type="match status" value="4"/>
</dbReference>
<dbReference type="InterPro" id="IPR034085">
    <property type="entry name" value="TOG"/>
</dbReference>
<dbReference type="InterPro" id="IPR025486">
    <property type="entry name" value="DUF4378"/>
</dbReference>
<feature type="compositionally biased region" description="Basic residues" evidence="1">
    <location>
        <begin position="1413"/>
        <end position="1424"/>
    </location>
</feature>
<feature type="compositionally biased region" description="Polar residues" evidence="1">
    <location>
        <begin position="1695"/>
        <end position="1704"/>
    </location>
</feature>
<dbReference type="Pfam" id="PF12552">
    <property type="entry name" value="DUF3741"/>
    <property type="match status" value="1"/>
</dbReference>
<dbReference type="PANTHER" id="PTHR46634">
    <property type="entry name" value="M REDUCTASE II SUBUNIT GAMMA, PUTATIVE (DUF3741)-RELATED"/>
    <property type="match status" value="1"/>
</dbReference>
<reference evidence="4" key="1">
    <citation type="journal article" date="2019" name="Nat. Commun.">
        <title>The genome of broomcorn millet.</title>
        <authorList>
            <person name="Zou C."/>
            <person name="Miki D."/>
            <person name="Li D."/>
            <person name="Tang Q."/>
            <person name="Xiao L."/>
            <person name="Rajput S."/>
            <person name="Deng P."/>
            <person name="Jia W."/>
            <person name="Huang R."/>
            <person name="Zhang M."/>
            <person name="Sun Y."/>
            <person name="Hu J."/>
            <person name="Fu X."/>
            <person name="Schnable P.S."/>
            <person name="Li F."/>
            <person name="Zhang H."/>
            <person name="Feng B."/>
            <person name="Zhu X."/>
            <person name="Liu R."/>
            <person name="Schnable J.C."/>
            <person name="Zhu J.-K."/>
            <person name="Zhang H."/>
        </authorList>
    </citation>
    <scope>NUCLEOTIDE SEQUENCE [LARGE SCALE GENOMIC DNA]</scope>
</reference>
<comment type="caution">
    <text evidence="3">The sequence shown here is derived from an EMBL/GenBank/DDBJ whole genome shotgun (WGS) entry which is preliminary data.</text>
</comment>
<feature type="region of interest" description="Disordered" evidence="1">
    <location>
        <begin position="956"/>
        <end position="983"/>
    </location>
</feature>
<dbReference type="SUPFAM" id="SSF48371">
    <property type="entry name" value="ARM repeat"/>
    <property type="match status" value="1"/>
</dbReference>
<feature type="compositionally biased region" description="Polar residues" evidence="1">
    <location>
        <begin position="1434"/>
        <end position="1443"/>
    </location>
</feature>
<feature type="domain" description="TOG" evidence="2">
    <location>
        <begin position="661"/>
        <end position="904"/>
    </location>
</feature>
<feature type="compositionally biased region" description="Basic and acidic residues" evidence="1">
    <location>
        <begin position="1298"/>
        <end position="1309"/>
    </location>
</feature>
<feature type="region of interest" description="Disordered" evidence="1">
    <location>
        <begin position="1695"/>
        <end position="1714"/>
    </location>
</feature>
<feature type="region of interest" description="Disordered" evidence="1">
    <location>
        <begin position="587"/>
        <end position="632"/>
    </location>
</feature>
<dbReference type="InterPro" id="IPR022212">
    <property type="entry name" value="DUF3741"/>
</dbReference>
<feature type="domain" description="TOG" evidence="2">
    <location>
        <begin position="163"/>
        <end position="413"/>
    </location>
</feature>
<dbReference type="InterPro" id="IPR016024">
    <property type="entry name" value="ARM-type_fold"/>
</dbReference>